<dbReference type="AlphaFoldDB" id="A0A8J6I1H6"/>
<comment type="caution">
    <text evidence="3">The sequence shown here is derived from an EMBL/GenBank/DDBJ whole genome shotgun (WGS) entry which is preliminary data.</text>
</comment>
<proteinExistence type="predicted"/>
<dbReference type="PANTHER" id="PTHR35342:SF5">
    <property type="entry name" value="TRICARBOXYLIC TRANSPORT PROTEIN"/>
    <property type="match status" value="1"/>
</dbReference>
<feature type="transmembrane region" description="Helical" evidence="1">
    <location>
        <begin position="89"/>
        <end position="105"/>
    </location>
</feature>
<name>A0A8J6I1H6_9FIRM</name>
<dbReference type="PANTHER" id="PTHR35342">
    <property type="entry name" value="TRICARBOXYLIC TRANSPORT PROTEIN"/>
    <property type="match status" value="1"/>
</dbReference>
<evidence type="ECO:0000259" key="2">
    <source>
        <dbReference type="Pfam" id="PF01970"/>
    </source>
</evidence>
<evidence type="ECO:0000313" key="4">
    <source>
        <dbReference type="Proteomes" id="UP000657177"/>
    </source>
</evidence>
<dbReference type="EMBL" id="JAAKDE010000010">
    <property type="protein sequence ID" value="MBA2132969.1"/>
    <property type="molecule type" value="Genomic_DNA"/>
</dbReference>
<reference evidence="3" key="1">
    <citation type="submission" date="2020-06" db="EMBL/GenBank/DDBJ databases">
        <title>Novel chitinolytic bacterium.</title>
        <authorList>
            <person name="Ungkulpasvich U."/>
            <person name="Kosugi A."/>
            <person name="Uke A."/>
        </authorList>
    </citation>
    <scope>NUCLEOTIDE SEQUENCE</scope>
    <source>
        <strain evidence="3">UUS1-1</strain>
    </source>
</reference>
<keyword evidence="1" id="KW-1133">Transmembrane helix</keyword>
<feature type="transmembrane region" description="Helical" evidence="1">
    <location>
        <begin position="66"/>
        <end position="82"/>
    </location>
</feature>
<evidence type="ECO:0000313" key="3">
    <source>
        <dbReference type="EMBL" id="MBA2132969.1"/>
    </source>
</evidence>
<accession>A0A8J6I1H6</accession>
<keyword evidence="4" id="KW-1185">Reference proteome</keyword>
<keyword evidence="1" id="KW-0472">Membrane</keyword>
<keyword evidence="1" id="KW-0812">Transmembrane</keyword>
<evidence type="ECO:0000256" key="1">
    <source>
        <dbReference type="SAM" id="Phobius"/>
    </source>
</evidence>
<organism evidence="3 4">
    <name type="scientific">Capillibacterium thermochitinicola</name>
    <dbReference type="NCBI Taxonomy" id="2699427"/>
    <lineage>
        <taxon>Bacteria</taxon>
        <taxon>Bacillati</taxon>
        <taxon>Bacillota</taxon>
        <taxon>Capillibacterium</taxon>
    </lineage>
</organism>
<dbReference type="Pfam" id="PF01970">
    <property type="entry name" value="TctA"/>
    <property type="match status" value="1"/>
</dbReference>
<feature type="transmembrane region" description="Helical" evidence="1">
    <location>
        <begin position="44"/>
        <end position="60"/>
    </location>
</feature>
<gene>
    <name evidence="3" type="ORF">G5B42_05350</name>
</gene>
<sequence>MLTFQHPAFLYQVVSWLVVATVFMWGISIMIAKPMSKILQIKNAITMPVIAVLCAIGSYALDLRFLDIVLVFIAGLFGLLLNQGKYPPAPLVLGIILGPLVDTSFRRALQASHGDISIFVTRPVSLVLFLAIIGLILGQLGVFGKIKQRFQRKSAAV</sequence>
<feature type="transmembrane region" description="Helical" evidence="1">
    <location>
        <begin position="13"/>
        <end position="32"/>
    </location>
</feature>
<protein>
    <submittedName>
        <fullName evidence="3">Tripartite tricarboxylate transporter permease</fullName>
    </submittedName>
</protein>
<dbReference type="Proteomes" id="UP000657177">
    <property type="component" value="Unassembled WGS sequence"/>
</dbReference>
<feature type="domain" description="DUF112" evidence="2">
    <location>
        <begin position="3"/>
        <end position="93"/>
    </location>
</feature>
<feature type="transmembrane region" description="Helical" evidence="1">
    <location>
        <begin position="125"/>
        <end position="144"/>
    </location>
</feature>
<dbReference type="InterPro" id="IPR002823">
    <property type="entry name" value="DUF112_TM"/>
</dbReference>